<dbReference type="GO" id="GO:0005506">
    <property type="term" value="F:iron ion binding"/>
    <property type="evidence" value="ECO:0007669"/>
    <property type="project" value="InterPro"/>
</dbReference>
<dbReference type="HOGENOM" id="CLU_060555_0_2_1"/>
<dbReference type="InterPro" id="IPR001075">
    <property type="entry name" value="NIF_FeS_clus_asmbl_NifU_C"/>
</dbReference>
<gene>
    <name evidence="3" type="ORF">DI09_68p140</name>
</gene>
<dbReference type="PIRSF" id="PIRSF036773">
    <property type="entry name" value="HIRIP5"/>
    <property type="match status" value="1"/>
</dbReference>
<evidence type="ECO:0000256" key="1">
    <source>
        <dbReference type="ARBA" id="ARBA00006420"/>
    </source>
</evidence>
<feature type="domain" description="Scaffold protein Nfu/NifU N-terminal" evidence="2">
    <location>
        <begin position="25"/>
        <end position="139"/>
    </location>
</feature>
<dbReference type="AlphaFoldDB" id="A0A098VS05"/>
<reference evidence="3 4" key="1">
    <citation type="submission" date="2014-04" db="EMBL/GenBank/DDBJ databases">
        <title>A new species of microsporidia sheds light on the evolution of extreme parasitism.</title>
        <authorList>
            <person name="Haag K.L."/>
            <person name="James T.Y."/>
            <person name="Larsson R."/>
            <person name="Schaer T.M."/>
            <person name="Refardt D."/>
            <person name="Pombert J.-F."/>
            <person name="Ebert D."/>
        </authorList>
    </citation>
    <scope>NUCLEOTIDE SEQUENCE [LARGE SCALE GENOMIC DNA]</scope>
    <source>
        <strain evidence="3 4">UGP3</strain>
        <tissue evidence="3">Spores</tissue>
    </source>
</reference>
<dbReference type="OrthoDB" id="565552at2759"/>
<dbReference type="Pfam" id="PF08712">
    <property type="entry name" value="Nfu_N"/>
    <property type="match status" value="1"/>
</dbReference>
<organism evidence="3 4">
    <name type="scientific">Mitosporidium daphniae</name>
    <dbReference type="NCBI Taxonomy" id="1485682"/>
    <lineage>
        <taxon>Eukaryota</taxon>
        <taxon>Fungi</taxon>
        <taxon>Fungi incertae sedis</taxon>
        <taxon>Microsporidia</taxon>
        <taxon>Mitosporidium</taxon>
    </lineage>
</organism>
<proteinExistence type="inferred from homology"/>
<dbReference type="Pfam" id="PF01106">
    <property type="entry name" value="NifU"/>
    <property type="match status" value="1"/>
</dbReference>
<dbReference type="Proteomes" id="UP000029725">
    <property type="component" value="Unassembled WGS sequence"/>
</dbReference>
<dbReference type="Gene3D" id="3.30.300.130">
    <property type="entry name" value="Fe-S cluster assembly (FSCA)"/>
    <property type="match status" value="1"/>
</dbReference>
<evidence type="ECO:0000313" key="3">
    <source>
        <dbReference type="EMBL" id="KGG50506.1"/>
    </source>
</evidence>
<dbReference type="GO" id="GO:0051536">
    <property type="term" value="F:iron-sulfur cluster binding"/>
    <property type="evidence" value="ECO:0007669"/>
    <property type="project" value="InterPro"/>
</dbReference>
<dbReference type="SUPFAM" id="SSF110836">
    <property type="entry name" value="Hypothetical protein SAV1430"/>
    <property type="match status" value="1"/>
</dbReference>
<protein>
    <submittedName>
        <fullName evidence="3">NifU-related protein</fullName>
    </submittedName>
</protein>
<comment type="caution">
    <text evidence="3">The sequence shown here is derived from an EMBL/GenBank/DDBJ whole genome shotgun (WGS) entry which is preliminary data.</text>
</comment>
<accession>A0A098VS05</accession>
<dbReference type="EMBL" id="JMKJ01000577">
    <property type="protein sequence ID" value="KGG50506.1"/>
    <property type="molecule type" value="Genomic_DNA"/>
</dbReference>
<dbReference type="RefSeq" id="XP_013236933.1">
    <property type="nucleotide sequence ID" value="XM_013381479.1"/>
</dbReference>
<dbReference type="InterPro" id="IPR014824">
    <property type="entry name" value="Nfu/NifU_N"/>
</dbReference>
<dbReference type="SMART" id="SM00932">
    <property type="entry name" value="Nfu_N"/>
    <property type="match status" value="1"/>
</dbReference>
<evidence type="ECO:0000313" key="4">
    <source>
        <dbReference type="Proteomes" id="UP000029725"/>
    </source>
</evidence>
<dbReference type="InterPro" id="IPR035433">
    <property type="entry name" value="NFU1-like"/>
</dbReference>
<dbReference type="PANTHER" id="PTHR11178:SF1">
    <property type="entry name" value="NFU1 IRON-SULFUR CLUSTER SCAFFOLD HOMOLOG, MITOCHONDRIAL"/>
    <property type="match status" value="1"/>
</dbReference>
<dbReference type="InterPro" id="IPR036498">
    <property type="entry name" value="Nfu/NifU_N_sf"/>
</dbReference>
<dbReference type="Gene3D" id="3.30.1370.70">
    <property type="entry name" value="Scaffold protein Nfu/NifU, N-terminal domain"/>
    <property type="match status" value="1"/>
</dbReference>
<comment type="similarity">
    <text evidence="1">Belongs to the NifU family.</text>
</comment>
<keyword evidence="4" id="KW-1185">Reference proteome</keyword>
<name>A0A098VS05_9MICR</name>
<dbReference type="InterPro" id="IPR034904">
    <property type="entry name" value="FSCA_dom_sf"/>
</dbReference>
<dbReference type="GO" id="GO:0016226">
    <property type="term" value="P:iron-sulfur cluster assembly"/>
    <property type="evidence" value="ECO:0007669"/>
    <property type="project" value="InterPro"/>
</dbReference>
<evidence type="ECO:0000259" key="2">
    <source>
        <dbReference type="SMART" id="SM00932"/>
    </source>
</evidence>
<dbReference type="VEuPathDB" id="MicrosporidiaDB:DI09_68p140"/>
<dbReference type="GeneID" id="25260607"/>
<sequence>MPFKSLSSLGQRFLLNRIARRTLFIHSEATPNPSSRKFIPEENDSIVPFFKNESSSSPAFEWGLKENKRELELLYNTSGRNPPKRLTTLANELLQLDGISRIFIGVRFLTATKGPETSSDWAHLSPRITSILDSYFTTTPTETALDEGNFIAPETLQRENGATVDSDHEEVTKMVIELLDTKVRPYVQSDGGDIAFIDYSDGIVRVKLHGACSSCASSSETLKRGVAAMMKYYIPEVFDVVDVNEEPGGLDSASLEAFEAFESELKNKNN</sequence>
<dbReference type="SUPFAM" id="SSF117916">
    <property type="entry name" value="Fe-S cluster assembly (FSCA) domain-like"/>
    <property type="match status" value="1"/>
</dbReference>
<dbReference type="PANTHER" id="PTHR11178">
    <property type="entry name" value="IRON-SULFUR CLUSTER SCAFFOLD PROTEIN NFU-RELATED"/>
    <property type="match status" value="1"/>
</dbReference>